<organism evidence="1 2">
    <name type="scientific">Panagrolaimus superbus</name>
    <dbReference type="NCBI Taxonomy" id="310955"/>
    <lineage>
        <taxon>Eukaryota</taxon>
        <taxon>Metazoa</taxon>
        <taxon>Ecdysozoa</taxon>
        <taxon>Nematoda</taxon>
        <taxon>Chromadorea</taxon>
        <taxon>Rhabditida</taxon>
        <taxon>Tylenchina</taxon>
        <taxon>Panagrolaimomorpha</taxon>
        <taxon>Panagrolaimoidea</taxon>
        <taxon>Panagrolaimidae</taxon>
        <taxon>Panagrolaimus</taxon>
    </lineage>
</organism>
<name>A0A914Y6B7_9BILA</name>
<dbReference type="AlphaFoldDB" id="A0A914Y6B7"/>
<keyword evidence="1" id="KW-1185">Reference proteome</keyword>
<evidence type="ECO:0000313" key="2">
    <source>
        <dbReference type="WBParaSite" id="PSU_v2.g148.t1"/>
    </source>
</evidence>
<accession>A0A914Y6B7</accession>
<sequence>MARVPLYLTHAYPNCHHHTSCCNASASSQYPSVSIFDQSSITSTFFYVRVPIQQLPSQYAPSYLAPNSSNLVVHVNPNPFRELATIPEMPSSPPRLRRQLRNQNEVESKNRKMMLNHKLFDFEF</sequence>
<evidence type="ECO:0000313" key="1">
    <source>
        <dbReference type="Proteomes" id="UP000887577"/>
    </source>
</evidence>
<dbReference type="WBParaSite" id="PSU_v2.g148.t1">
    <property type="protein sequence ID" value="PSU_v2.g148.t1"/>
    <property type="gene ID" value="PSU_v2.g148"/>
</dbReference>
<reference evidence="2" key="1">
    <citation type="submission" date="2022-11" db="UniProtKB">
        <authorList>
            <consortium name="WormBaseParasite"/>
        </authorList>
    </citation>
    <scope>IDENTIFICATION</scope>
</reference>
<proteinExistence type="predicted"/>
<dbReference type="Proteomes" id="UP000887577">
    <property type="component" value="Unplaced"/>
</dbReference>
<protein>
    <submittedName>
        <fullName evidence="2">Uncharacterized protein</fullName>
    </submittedName>
</protein>